<feature type="region of interest" description="Disordered" evidence="1">
    <location>
        <begin position="63"/>
        <end position="86"/>
    </location>
</feature>
<name>W9C1S2_SCLBF</name>
<proteinExistence type="predicted"/>
<gene>
    <name evidence="2" type="ORF">SBOR_8857</name>
</gene>
<evidence type="ECO:0000313" key="2">
    <source>
        <dbReference type="EMBL" id="ESZ90757.1"/>
    </source>
</evidence>
<sequence>MPGMWQRTEQPYKPQRLVAMQHDRRNKKTLYLTPQITYCSNVPLALRHHKHPGMRRLSPVFAAERDESARDEPGTEDYQRNGDENHPTMEATIDKFKAVPALTSLSWEAEPDGVLTRRAQRRYTGLRLLSDSNPINFKFPLRLFYTTTNYTLGGKGYEDVLVSGLETLRLRCLVKGMSALERTDARVGLQ</sequence>
<comment type="caution">
    <text evidence="2">The sequence shown here is derived from an EMBL/GenBank/DDBJ whole genome shotgun (WGS) entry which is preliminary data.</text>
</comment>
<keyword evidence="3" id="KW-1185">Reference proteome</keyword>
<evidence type="ECO:0000256" key="1">
    <source>
        <dbReference type="SAM" id="MobiDB-lite"/>
    </source>
</evidence>
<dbReference type="HOGENOM" id="CLU_1428774_0_0_1"/>
<evidence type="ECO:0000313" key="3">
    <source>
        <dbReference type="Proteomes" id="UP000019487"/>
    </source>
</evidence>
<accession>W9C1S2</accession>
<dbReference type="AlphaFoldDB" id="W9C1S2"/>
<reference evidence="2 3" key="1">
    <citation type="journal article" date="2014" name="Genome Announc.">
        <title>Draft genome sequence of Sclerotinia borealis, a psychrophilic plant pathogenic fungus.</title>
        <authorList>
            <person name="Mardanov A.V."/>
            <person name="Beletsky A.V."/>
            <person name="Kadnikov V.V."/>
            <person name="Ignatov A.N."/>
            <person name="Ravin N.V."/>
        </authorList>
    </citation>
    <scope>NUCLEOTIDE SEQUENCE [LARGE SCALE GENOMIC DNA]</scope>
    <source>
        <strain evidence="3">F-4157</strain>
    </source>
</reference>
<protein>
    <submittedName>
        <fullName evidence="2">Uncharacterized protein</fullName>
    </submittedName>
</protein>
<dbReference type="EMBL" id="AYSA01000579">
    <property type="protein sequence ID" value="ESZ90757.1"/>
    <property type="molecule type" value="Genomic_DNA"/>
</dbReference>
<organism evidence="2 3">
    <name type="scientific">Sclerotinia borealis (strain F-4128)</name>
    <dbReference type="NCBI Taxonomy" id="1432307"/>
    <lineage>
        <taxon>Eukaryota</taxon>
        <taxon>Fungi</taxon>
        <taxon>Dikarya</taxon>
        <taxon>Ascomycota</taxon>
        <taxon>Pezizomycotina</taxon>
        <taxon>Leotiomycetes</taxon>
        <taxon>Helotiales</taxon>
        <taxon>Sclerotiniaceae</taxon>
        <taxon>Sclerotinia</taxon>
    </lineage>
</organism>
<dbReference type="Proteomes" id="UP000019487">
    <property type="component" value="Unassembled WGS sequence"/>
</dbReference>